<protein>
    <submittedName>
        <fullName evidence="2">PHP domain-containing protein</fullName>
    </submittedName>
</protein>
<feature type="domain" description="Polymerase/histidinol phosphatase N-terminal" evidence="1">
    <location>
        <begin position="3"/>
        <end position="69"/>
    </location>
</feature>
<dbReference type="Pfam" id="PF02811">
    <property type="entry name" value="PHP"/>
    <property type="match status" value="1"/>
</dbReference>
<evidence type="ECO:0000313" key="3">
    <source>
        <dbReference type="Proteomes" id="UP001060414"/>
    </source>
</evidence>
<dbReference type="NCBIfam" id="NF038032">
    <property type="entry name" value="CehA_McbA_metalo"/>
    <property type="match status" value="1"/>
</dbReference>
<dbReference type="SMART" id="SM00481">
    <property type="entry name" value="POLIIIAc"/>
    <property type="match status" value="1"/>
</dbReference>
<keyword evidence="3" id="KW-1185">Reference proteome</keyword>
<sequence>MLFDLHVHTQLSSCSCLRLEEILAQARARGLDGVCITDHDTMAAGRQLREGLQSDGLVVVLGMEYTTSQGDFLLFGPFENLPLNLDAATLLPMVEKWGGVAVSAHPFRRVRPADPTILAGAEGLVLERINGRNSHRENQQAESWLRRYPLTACGGSDAHCLEELGRVVTQFQRPVQARQDLVAALRSGACEGRWNPYFESARLVASF</sequence>
<dbReference type="Gene3D" id="3.20.20.140">
    <property type="entry name" value="Metal-dependent hydrolases"/>
    <property type="match status" value="1"/>
</dbReference>
<dbReference type="CDD" id="cd07432">
    <property type="entry name" value="PHP_HisPPase"/>
    <property type="match status" value="1"/>
</dbReference>
<evidence type="ECO:0000259" key="1">
    <source>
        <dbReference type="SMART" id="SM00481"/>
    </source>
</evidence>
<dbReference type="InterPro" id="IPR003141">
    <property type="entry name" value="Pol/His_phosphatase_N"/>
</dbReference>
<reference evidence="2" key="1">
    <citation type="journal article" date="2022" name="Environ. Microbiol.">
        <title>Geoalkalibacter halelectricus SAP #1 sp. nov. possessing extracellular electron transfer and mineral#reducing capabilities from a haloalkaline environment.</title>
        <authorList>
            <person name="Yadav S."/>
            <person name="Singh R."/>
            <person name="Sundharam S.S."/>
            <person name="Chaudhary S."/>
            <person name="Krishnamurthi S."/>
            <person name="Patil S.A."/>
        </authorList>
    </citation>
    <scope>NUCLEOTIDE SEQUENCE</scope>
    <source>
        <strain evidence="2">SAP-1</strain>
    </source>
</reference>
<dbReference type="EMBL" id="CP092109">
    <property type="protein sequence ID" value="UWZ80899.1"/>
    <property type="molecule type" value="Genomic_DNA"/>
</dbReference>
<dbReference type="Pfam" id="PF13263">
    <property type="entry name" value="PHP_C"/>
    <property type="match status" value="1"/>
</dbReference>
<dbReference type="SUPFAM" id="SSF89550">
    <property type="entry name" value="PHP domain-like"/>
    <property type="match status" value="1"/>
</dbReference>
<gene>
    <name evidence="2" type="ORF">L9S41_05715</name>
</gene>
<dbReference type="PANTHER" id="PTHR42924:SF3">
    <property type="entry name" value="POLYMERASE_HISTIDINOL PHOSPHATASE N-TERMINAL DOMAIN-CONTAINING PROTEIN"/>
    <property type="match status" value="1"/>
</dbReference>
<name>A0ABY5ZTA7_9BACT</name>
<organism evidence="2 3">
    <name type="scientific">Geoalkalibacter halelectricus</name>
    <dbReference type="NCBI Taxonomy" id="2847045"/>
    <lineage>
        <taxon>Bacteria</taxon>
        <taxon>Pseudomonadati</taxon>
        <taxon>Thermodesulfobacteriota</taxon>
        <taxon>Desulfuromonadia</taxon>
        <taxon>Desulfuromonadales</taxon>
        <taxon>Geoalkalibacteraceae</taxon>
        <taxon>Geoalkalibacter</taxon>
    </lineage>
</organism>
<evidence type="ECO:0000313" key="2">
    <source>
        <dbReference type="EMBL" id="UWZ80899.1"/>
    </source>
</evidence>
<accession>A0ABY5ZTA7</accession>
<dbReference type="InterPro" id="IPR052018">
    <property type="entry name" value="PHP_domain"/>
</dbReference>
<dbReference type="InterPro" id="IPR016195">
    <property type="entry name" value="Pol/histidinol_Pase-like"/>
</dbReference>
<proteinExistence type="predicted"/>
<dbReference type="Proteomes" id="UP001060414">
    <property type="component" value="Chromosome"/>
</dbReference>
<dbReference type="RefSeq" id="WP_260749265.1">
    <property type="nucleotide sequence ID" value="NZ_CP092109.1"/>
</dbReference>
<dbReference type="PANTHER" id="PTHR42924">
    <property type="entry name" value="EXONUCLEASE"/>
    <property type="match status" value="1"/>
</dbReference>
<dbReference type="InterPro" id="IPR004013">
    <property type="entry name" value="PHP_dom"/>
</dbReference>